<dbReference type="Proteomes" id="UP000005580">
    <property type="component" value="Unassembled WGS sequence"/>
</dbReference>
<name>E7RRI5_9BACT</name>
<dbReference type="AlphaFoldDB" id="E7RRI5"/>
<sequence length="112" mass="13039">MYFCVVLIYKIMCMRKILVMLLLVFSAHCVLFAQTKTEQFPKEVKDSLAMKSQAKVVTDTTHLRSVVCNAPTYSTSVEHNINKDAFKMPKYDAFWEKMKKPWLGDVIRSLLR</sequence>
<evidence type="ECO:0000313" key="2">
    <source>
        <dbReference type="Proteomes" id="UP000005580"/>
    </source>
</evidence>
<dbReference type="EMBL" id="AEPE02000005">
    <property type="protein sequence ID" value="EFZ36873.1"/>
    <property type="molecule type" value="Genomic_DNA"/>
</dbReference>
<dbReference type="HOGENOM" id="CLU_2328060_0_0_10"/>
<accession>E7RRI5</accession>
<gene>
    <name evidence="1" type="ORF">HMPREF0663_11786</name>
</gene>
<reference evidence="1" key="1">
    <citation type="submission" date="2011-01" db="EMBL/GenBank/DDBJ databases">
        <authorList>
            <person name="Muzny D."/>
            <person name="Qin X."/>
            <person name="Buhay C."/>
            <person name="Dugan-Rocha S."/>
            <person name="Ding Y."/>
            <person name="Chen G."/>
            <person name="Hawes A."/>
            <person name="Holder M."/>
            <person name="Jhangiani S."/>
            <person name="Johnson A."/>
            <person name="Khan Z."/>
            <person name="Li Z."/>
            <person name="Liu W."/>
            <person name="Liu X."/>
            <person name="Perez L."/>
            <person name="Shen H."/>
            <person name="Wang Q."/>
            <person name="Watt J."/>
            <person name="Xi L."/>
            <person name="Xin Y."/>
            <person name="Zhou J."/>
            <person name="Deng J."/>
            <person name="Jiang H."/>
            <person name="Liu Y."/>
            <person name="Qu J."/>
            <person name="Song X.-Z."/>
            <person name="Zhang L."/>
            <person name="Villasana D."/>
            <person name="Johnson A."/>
            <person name="Liu J."/>
            <person name="Liyanage D."/>
            <person name="Lorensuhewa L."/>
            <person name="Robinson T."/>
            <person name="Song A."/>
            <person name="Song B.-B."/>
            <person name="Dinh H."/>
            <person name="Thornton R."/>
            <person name="Coyle M."/>
            <person name="Francisco L."/>
            <person name="Jackson L."/>
            <person name="Javaid M."/>
            <person name="Korchina V."/>
            <person name="Kovar C."/>
            <person name="Mata R."/>
            <person name="Mathew T."/>
            <person name="Ngo R."/>
            <person name="Nguyen L."/>
            <person name="Nguyen N."/>
            <person name="Okwuonu G."/>
            <person name="Ongeri F."/>
            <person name="Pham C."/>
            <person name="Simmons D."/>
            <person name="Wilczek-Boney K."/>
            <person name="Hale W."/>
            <person name="Jakkamsetti A."/>
            <person name="Pham P."/>
            <person name="Ruth R."/>
            <person name="San Lucas F."/>
            <person name="Warren J."/>
            <person name="Zhang J."/>
            <person name="Zhao Z."/>
            <person name="Zhou C."/>
            <person name="Zhu D."/>
            <person name="Lee S."/>
            <person name="Bess C."/>
            <person name="Blankenburg K."/>
            <person name="Forbes L."/>
            <person name="Fu Q."/>
            <person name="Gubbala S."/>
            <person name="Hirani K."/>
            <person name="Jayaseelan J.C."/>
            <person name="Lara F."/>
            <person name="Munidasa M."/>
            <person name="Palculict T."/>
            <person name="Patil S."/>
            <person name="Pu L.-L."/>
            <person name="Saada N."/>
            <person name="Tang L."/>
            <person name="Weissenberger G."/>
            <person name="Zhu Y."/>
            <person name="Hemphill L."/>
            <person name="Shang Y."/>
            <person name="Youmans B."/>
            <person name="Ayvaz T."/>
            <person name="Ross M."/>
            <person name="Santibanez J."/>
            <person name="Aqrawi P."/>
            <person name="Gross S."/>
            <person name="Joshi V."/>
            <person name="Fowler G."/>
            <person name="Nazareth L."/>
            <person name="Reid J."/>
            <person name="Worley K."/>
            <person name="Petrosino J."/>
            <person name="Highlander S."/>
            <person name="Gibbs R."/>
        </authorList>
    </citation>
    <scope>NUCLEOTIDE SEQUENCE [LARGE SCALE GENOMIC DNA]</scope>
    <source>
        <strain evidence="1">ATCC 33269</strain>
    </source>
</reference>
<evidence type="ECO:0000313" key="1">
    <source>
        <dbReference type="EMBL" id="EFZ36873.1"/>
    </source>
</evidence>
<organism evidence="1 2">
    <name type="scientific">Hoylesella oralis ATCC 33269</name>
    <dbReference type="NCBI Taxonomy" id="873533"/>
    <lineage>
        <taxon>Bacteria</taxon>
        <taxon>Pseudomonadati</taxon>
        <taxon>Bacteroidota</taxon>
        <taxon>Bacteroidia</taxon>
        <taxon>Bacteroidales</taxon>
        <taxon>Prevotellaceae</taxon>
        <taxon>Hoylesella</taxon>
    </lineage>
</organism>
<proteinExistence type="predicted"/>
<dbReference type="STRING" id="28134.SAMN05444288_1424"/>
<comment type="caution">
    <text evidence="1">The sequence shown here is derived from an EMBL/GenBank/DDBJ whole genome shotgun (WGS) entry which is preliminary data.</text>
</comment>
<protein>
    <submittedName>
        <fullName evidence="1">Uncharacterized protein</fullName>
    </submittedName>
</protein>
<keyword evidence="2" id="KW-1185">Reference proteome</keyword>